<dbReference type="OrthoDB" id="2480707at2"/>
<dbReference type="InParanoid" id="S0EVT6"/>
<proteinExistence type="predicted"/>
<organism evidence="1 2">
    <name type="scientific">Chthonomonas calidirosea (strain DSM 23976 / ICMP 18418 / T49)</name>
    <dbReference type="NCBI Taxonomy" id="1303518"/>
    <lineage>
        <taxon>Bacteria</taxon>
        <taxon>Bacillati</taxon>
        <taxon>Armatimonadota</taxon>
        <taxon>Chthonomonadia</taxon>
        <taxon>Chthonomonadales</taxon>
        <taxon>Chthonomonadaceae</taxon>
        <taxon>Chthonomonas</taxon>
    </lineage>
</organism>
<sequence length="908" mass="99654">MSNMYCLPLSLGRFDLYLILALLVCGMVCVNGAAAQEVVRFDLRQSQYAQQWQPTHDIAGLSQTAEGLQIRIGGEDPYLFGPVFDYPQNQPLWFSIRLYSDQGGVGQLFYFPAGTSPTEPASVRFPVPAKRWVTLRIPVPSFGLNYQIRFDPPGDHGTCTVAWMAFEKRDILRPPEWPHPTAPVLSPKALLLRSGSLELLHNPDKMGDFVVRFKGTTMAAGDNKALIGYIENGKTRFIPLQGKTSVQKEGDRLKVQTTLQDPDGALWTLSQRFSAPAPNLIQVDVEVRVNLPRNVIFLPVFLLFPGLGSFGEHKTQALFPGLEYLGPDEPSSSQADIRGPQANRQVPDTEKITFPLMVVAAQNHWIALSWQMAPNVCALFDTPDRQFHSGAQVMGVLFPGSNGLNREEGSLLPYDGNVISPEKPFHSTAYILCGDGQTVVPAIQRYVSLWGLPHLPDAHLDWQGCLHLAASGWLHSGIVEGDRLRHAYPNFGPQPVADAPTMMLYAAAQGADTALAQELEEGAQRYLSAVPPQDFNSAGIGHVRFPVPSLVFGHVIENADTAAATARSTLSQFTPEGTILYNPPPHGEDLASTNPTRTANGLTASVVVNLLYNAIASGDPTLIALALQHLRALERFDNTVPRGAQSWEVPLHTPDILASAHLVRAFVLGYMLSGDKAFLERAKAWAWTGLPFVYLYNPTGHAVGPYATPPVFGATHWVAPNWMGLPVQWCGLVYASALYQLAPFDPKGPWRQIADGITISGIQQTWPIGSDPLRQGLLPDSFNLKGQIRNDPAINPCTLFAELPFLFRKTPLYSFHAFLKPHLLLQAPGEIKALRETSNSVTCEVNGWPIKRYYVLMSGFQTKPEVLINGKPAPTDALTFDQPTGRLVVALEEKSTLTIKVRSQSAER</sequence>
<gene>
    <name evidence="1" type="ORF">CCALI_02122</name>
</gene>
<dbReference type="EMBL" id="HF951689">
    <property type="protein sequence ID" value="CCW35929.1"/>
    <property type="molecule type" value="Genomic_DNA"/>
</dbReference>
<accession>S0EVT6</accession>
<evidence type="ECO:0000313" key="2">
    <source>
        <dbReference type="Proteomes" id="UP000014227"/>
    </source>
</evidence>
<dbReference type="Proteomes" id="UP000014227">
    <property type="component" value="Chromosome I"/>
</dbReference>
<dbReference type="HOGENOM" id="CLU_319765_0_0_0"/>
<name>S0EVT6_CHTCT</name>
<dbReference type="AlphaFoldDB" id="S0EVT6"/>
<dbReference type="RefSeq" id="WP_016483452.1">
    <property type="nucleotide sequence ID" value="NC_021487.1"/>
</dbReference>
<dbReference type="PATRIC" id="fig|1303518.3.peg.2196"/>
<protein>
    <submittedName>
        <fullName evidence="1">Uncharacterized protein</fullName>
    </submittedName>
</protein>
<evidence type="ECO:0000313" key="1">
    <source>
        <dbReference type="EMBL" id="CCW35929.1"/>
    </source>
</evidence>
<keyword evidence="2" id="KW-1185">Reference proteome</keyword>
<dbReference type="KEGG" id="ccz:CCALI_02122"/>
<dbReference type="eggNOG" id="ENOG5033VR5">
    <property type="taxonomic scope" value="Bacteria"/>
</dbReference>
<reference evidence="2" key="1">
    <citation type="submission" date="2013-03" db="EMBL/GenBank/DDBJ databases">
        <title>Genome sequence of Chthonomonas calidirosea, the first sequenced genome from the Armatimonadetes phylum (formally candidate division OP10).</title>
        <authorList>
            <person name="Lee K.C.Y."/>
            <person name="Morgan X.C."/>
            <person name="Dunfield P.F."/>
            <person name="Tamas I."/>
            <person name="Houghton K.M."/>
            <person name="Vyssotski M."/>
            <person name="Ryan J.L.J."/>
            <person name="Lagutin K."/>
            <person name="McDonald I.R."/>
            <person name="Stott M.B."/>
        </authorList>
    </citation>
    <scope>NUCLEOTIDE SEQUENCE [LARGE SCALE GENOMIC DNA]</scope>
    <source>
        <strain evidence="2">DSM 23976 / ICMP 18418 / T49</strain>
    </source>
</reference>